<keyword evidence="2" id="KW-0812">Transmembrane</keyword>
<sequence>MKNKDGFTLVEIMFAVAIIGLLASIGIPSILHAFENAKDKTKQSHIATIEKAKSMLTLPELVYAYGRSLEDGAEFGEGDYTEENLMACIHTAETLEELKVDDNYLVPGNIGTKAYYTKTQPAYAR</sequence>
<keyword evidence="4" id="KW-1185">Reference proteome</keyword>
<proteinExistence type="predicted"/>
<dbReference type="EMBL" id="CP047593">
    <property type="protein sequence ID" value="QHI68430.1"/>
    <property type="molecule type" value="Genomic_DNA"/>
</dbReference>
<dbReference type="KEGG" id="taer:GT409_02820"/>
<evidence type="ECO:0000313" key="3">
    <source>
        <dbReference type="EMBL" id="QHI68430.1"/>
    </source>
</evidence>
<dbReference type="SUPFAM" id="SSF54523">
    <property type="entry name" value="Pili subunits"/>
    <property type="match status" value="1"/>
</dbReference>
<evidence type="ECO:0000256" key="1">
    <source>
        <dbReference type="ARBA" id="ARBA00022481"/>
    </source>
</evidence>
<dbReference type="GO" id="GO:0015627">
    <property type="term" value="C:type II protein secretion system complex"/>
    <property type="evidence" value="ECO:0007669"/>
    <property type="project" value="InterPro"/>
</dbReference>
<dbReference type="PRINTS" id="PR00813">
    <property type="entry name" value="BCTERIALGSPG"/>
</dbReference>
<evidence type="ECO:0000313" key="4">
    <source>
        <dbReference type="Proteomes" id="UP000464954"/>
    </source>
</evidence>
<dbReference type="InterPro" id="IPR045584">
    <property type="entry name" value="Pilin-like"/>
</dbReference>
<feature type="transmembrane region" description="Helical" evidence="2">
    <location>
        <begin position="12"/>
        <end position="34"/>
    </location>
</feature>
<dbReference type="Pfam" id="PF07963">
    <property type="entry name" value="N_methyl"/>
    <property type="match status" value="1"/>
</dbReference>
<dbReference type="Proteomes" id="UP000464954">
    <property type="component" value="Chromosome"/>
</dbReference>
<accession>A0A6P1M1G8</accession>
<organism evidence="3 4">
    <name type="scientific">Tichowtungia aerotolerans</name>
    <dbReference type="NCBI Taxonomy" id="2697043"/>
    <lineage>
        <taxon>Bacteria</taxon>
        <taxon>Pseudomonadati</taxon>
        <taxon>Kiritimatiellota</taxon>
        <taxon>Tichowtungiia</taxon>
        <taxon>Tichowtungiales</taxon>
        <taxon>Tichowtungiaceae</taxon>
        <taxon>Tichowtungia</taxon>
    </lineage>
</organism>
<keyword evidence="2" id="KW-0472">Membrane</keyword>
<name>A0A6P1M1G8_9BACT</name>
<dbReference type="RefSeq" id="WP_160626744.1">
    <property type="nucleotide sequence ID" value="NZ_CP047593.1"/>
</dbReference>
<dbReference type="GO" id="GO:0015628">
    <property type="term" value="P:protein secretion by the type II secretion system"/>
    <property type="evidence" value="ECO:0007669"/>
    <property type="project" value="InterPro"/>
</dbReference>
<gene>
    <name evidence="3" type="ORF">GT409_02820</name>
</gene>
<dbReference type="NCBIfam" id="TIGR02532">
    <property type="entry name" value="IV_pilin_GFxxxE"/>
    <property type="match status" value="1"/>
</dbReference>
<dbReference type="Gene3D" id="3.30.700.10">
    <property type="entry name" value="Glycoprotein, Type 4 Pilin"/>
    <property type="match status" value="1"/>
</dbReference>
<dbReference type="InterPro" id="IPR000983">
    <property type="entry name" value="Bac_GSPG_pilin"/>
</dbReference>
<evidence type="ECO:0000256" key="2">
    <source>
        <dbReference type="SAM" id="Phobius"/>
    </source>
</evidence>
<dbReference type="InterPro" id="IPR012902">
    <property type="entry name" value="N_methyl_site"/>
</dbReference>
<dbReference type="AlphaFoldDB" id="A0A6P1M1G8"/>
<protein>
    <submittedName>
        <fullName evidence="3">Prepilin-type N-terminal cleavage/methylation domain-containing protein</fullName>
    </submittedName>
</protein>
<keyword evidence="1" id="KW-0488">Methylation</keyword>
<keyword evidence="2" id="KW-1133">Transmembrane helix</keyword>
<reference evidence="3 4" key="1">
    <citation type="submission" date="2020-01" db="EMBL/GenBank/DDBJ databases">
        <title>Ponticoccus aerotolerans gen. nov., sp. nov., an anaerobic bacterium and proposal of Ponticoccusceae fam. nov., Ponticoccusles ord. nov. and Ponticoccuse classis nov. in the phylum Kiritimatiellaeota.</title>
        <authorList>
            <person name="Zhou L.Y."/>
            <person name="Du Z.J."/>
        </authorList>
    </citation>
    <scope>NUCLEOTIDE SEQUENCE [LARGE SCALE GENOMIC DNA]</scope>
    <source>
        <strain evidence="3 4">S-5007</strain>
    </source>
</reference>